<dbReference type="Proteomes" id="UP000822688">
    <property type="component" value="Chromosome 3"/>
</dbReference>
<sequence length="419" mass="49147">MSFLRPNVSEKFQTLQSFFLWFQMAYSVWQFMRTAKFFRLPYVMVSSVWNGIDSWIKTRNLIMMRDDLGLDNFHDQDSLLSKLPEGTKTLDVGTNVEVSFGGSYKCLTSRHRAAHMMQLRQFKNTNRQLQFGRDDDLLWPKAHLIRSVSFEHAMDHVLAGKGYDISLATASFFDYSSKQVVNQNFVRFASIWPLILQARSYDFWSVIFSIVIILMDLFSYWANKVWKFVQYWISRLVKWMISQVPSRERRIFLFTFMATISTWFYCQNFVTEEASSKVVRQVLLATHIRLDKHKISRLEPIICTKEVPRKDRSGNSAQNITFEIHGVEFAAKVEPALSDREPSSVFFRKQNIKEGNWTMADMAYFIQVCDYCDRFKFSPIKLLDGNNAKCCSFAEIVKGVKTRNFVLCEFRTAQKLFIT</sequence>
<keyword evidence="1" id="KW-0472">Membrane</keyword>
<evidence type="ECO:0000313" key="3">
    <source>
        <dbReference type="Proteomes" id="UP000822688"/>
    </source>
</evidence>
<evidence type="ECO:0000313" key="2">
    <source>
        <dbReference type="EMBL" id="KAG0583771.1"/>
    </source>
</evidence>
<keyword evidence="3" id="KW-1185">Reference proteome</keyword>
<keyword evidence="1" id="KW-1133">Transmembrane helix</keyword>
<name>A0A8T0ILK7_CERPU</name>
<comment type="caution">
    <text evidence="2">The sequence shown here is derived from an EMBL/GenBank/DDBJ whole genome shotgun (WGS) entry which is preliminary data.</text>
</comment>
<protein>
    <submittedName>
        <fullName evidence="2">Uncharacterized protein</fullName>
    </submittedName>
</protein>
<evidence type="ECO:0000256" key="1">
    <source>
        <dbReference type="SAM" id="Phobius"/>
    </source>
</evidence>
<dbReference type="EMBL" id="CM026423">
    <property type="protein sequence ID" value="KAG0583771.1"/>
    <property type="molecule type" value="Genomic_DNA"/>
</dbReference>
<keyword evidence="1" id="KW-0812">Transmembrane</keyword>
<accession>A0A8T0ILK7</accession>
<feature type="transmembrane region" description="Helical" evidence="1">
    <location>
        <begin position="203"/>
        <end position="222"/>
    </location>
</feature>
<proteinExistence type="predicted"/>
<organism evidence="2 3">
    <name type="scientific">Ceratodon purpureus</name>
    <name type="common">Fire moss</name>
    <name type="synonym">Dicranum purpureum</name>
    <dbReference type="NCBI Taxonomy" id="3225"/>
    <lineage>
        <taxon>Eukaryota</taxon>
        <taxon>Viridiplantae</taxon>
        <taxon>Streptophyta</taxon>
        <taxon>Embryophyta</taxon>
        <taxon>Bryophyta</taxon>
        <taxon>Bryophytina</taxon>
        <taxon>Bryopsida</taxon>
        <taxon>Dicranidae</taxon>
        <taxon>Pseudoditrichales</taxon>
        <taxon>Ditrichaceae</taxon>
        <taxon>Ceratodon</taxon>
    </lineage>
</organism>
<gene>
    <name evidence="2" type="ORF">KC19_3G162000</name>
</gene>
<reference evidence="2" key="1">
    <citation type="submission" date="2020-06" db="EMBL/GenBank/DDBJ databases">
        <title>WGS assembly of Ceratodon purpureus strain R40.</title>
        <authorList>
            <person name="Carey S.B."/>
            <person name="Jenkins J."/>
            <person name="Shu S."/>
            <person name="Lovell J.T."/>
            <person name="Sreedasyam A."/>
            <person name="Maumus F."/>
            <person name="Tiley G.P."/>
            <person name="Fernandez-Pozo N."/>
            <person name="Barry K."/>
            <person name="Chen C."/>
            <person name="Wang M."/>
            <person name="Lipzen A."/>
            <person name="Daum C."/>
            <person name="Saski C.A."/>
            <person name="Payton A.C."/>
            <person name="Mcbreen J.C."/>
            <person name="Conrad R.E."/>
            <person name="Kollar L.M."/>
            <person name="Olsson S."/>
            <person name="Huttunen S."/>
            <person name="Landis J.B."/>
            <person name="Wickett N.J."/>
            <person name="Johnson M.G."/>
            <person name="Rensing S.A."/>
            <person name="Grimwood J."/>
            <person name="Schmutz J."/>
            <person name="Mcdaniel S.F."/>
        </authorList>
    </citation>
    <scope>NUCLEOTIDE SEQUENCE</scope>
    <source>
        <strain evidence="2">R40</strain>
    </source>
</reference>
<dbReference type="AlphaFoldDB" id="A0A8T0ILK7"/>